<organism evidence="1 2">
    <name type="scientific">Gluconacetobacter diazotrophicus (strain ATCC 49037 / DSM 5601 / CCUG 37298 / CIP 103539 / LMG 7603 / PAl5)</name>
    <dbReference type="NCBI Taxonomy" id="272568"/>
    <lineage>
        <taxon>Bacteria</taxon>
        <taxon>Pseudomonadati</taxon>
        <taxon>Pseudomonadota</taxon>
        <taxon>Alphaproteobacteria</taxon>
        <taxon>Acetobacterales</taxon>
        <taxon>Acetobacteraceae</taxon>
        <taxon>Gluconacetobacter</taxon>
    </lineage>
</organism>
<dbReference type="AlphaFoldDB" id="A9H3V8"/>
<keyword evidence="2" id="KW-1185">Reference proteome</keyword>
<proteinExistence type="predicted"/>
<protein>
    <submittedName>
        <fullName evidence="1">Uncharacterized protein</fullName>
    </submittedName>
</protein>
<gene>
    <name evidence="1" type="ordered locus">GDI3423</name>
</gene>
<evidence type="ECO:0000313" key="2">
    <source>
        <dbReference type="Proteomes" id="UP000001176"/>
    </source>
</evidence>
<name>A9H3V8_GLUDA</name>
<reference evidence="1 2" key="1">
    <citation type="journal article" date="2009" name="BMC Genomics">
        <title>Complete genome sequence of the sugarcane nitrogen-fixing endophyte Gluconacetobacter diazotrophicus Pal5.</title>
        <authorList>
            <person name="Bertalan M."/>
            <person name="Albano R."/>
            <person name="Padua V."/>
            <person name="Rouws L."/>
            <person name="Rojas C."/>
            <person name="Hemerly A."/>
            <person name="Teixeira K."/>
            <person name="Schwab S."/>
            <person name="Araujo J."/>
            <person name="Oliveira A."/>
            <person name="Franca L."/>
            <person name="Magalhaes V."/>
            <person name="Alqueres S."/>
            <person name="Cardoso A."/>
            <person name="Almeida W."/>
            <person name="Loureiro M.M."/>
            <person name="Nogueira E."/>
            <person name="Cidade D."/>
            <person name="Oliveira D."/>
            <person name="Simao T."/>
            <person name="Macedo J."/>
            <person name="Valadao A."/>
            <person name="Dreschsel M."/>
            <person name="Freitas F."/>
            <person name="Vidal M."/>
            <person name="Guedes H."/>
            <person name="Rodrigues E."/>
            <person name="Meneses C."/>
            <person name="Brioso P."/>
            <person name="Pozzer L."/>
            <person name="Figueiredo D."/>
            <person name="Montano H."/>
            <person name="Junior J."/>
            <person name="Filho G."/>
            <person name="Flores V."/>
            <person name="Ferreira B."/>
            <person name="Branco A."/>
            <person name="Gonzalez P."/>
            <person name="Guillobel H."/>
            <person name="Lemos M."/>
            <person name="Seibel L."/>
            <person name="Macedo J."/>
            <person name="Alves-Ferreira M."/>
            <person name="Sachetto-Martins G."/>
            <person name="Coelho A."/>
            <person name="Santos E."/>
            <person name="Amaral G."/>
            <person name="Neves A."/>
            <person name="Pacheco A.B."/>
            <person name="Carvalho D."/>
            <person name="Lery L."/>
            <person name="Bisch P."/>
            <person name="Rossle S.C."/>
            <person name="Urmenyi T."/>
            <person name="Kruger W.V."/>
            <person name="Martins O."/>
            <person name="Baldani J.I."/>
            <person name="Ferreira P.C."/>
        </authorList>
    </citation>
    <scope>NUCLEOTIDE SEQUENCE [LARGE SCALE GENOMIC DNA]</scope>
    <source>
        <strain evidence="2">ATCC 49037 / DSM 5601 / CCUG 37298 / CIP 103539 / LMG 7603 / PAl5</strain>
    </source>
</reference>
<accession>A9H3V8</accession>
<evidence type="ECO:0000313" key="1">
    <source>
        <dbReference type="EMBL" id="CAP57366.1"/>
    </source>
</evidence>
<dbReference type="KEGG" id="gdi:GDI3423"/>
<sequence>MPCCGPRDSARTLPCHGMYPARRWRCRRCRPSRRRWRVSPCRSGWTARCAWSPTGWACWRAPIPSPCGCRPGRGASPPGAGAWWCWPARRRTSRPGSVPRPMAGTCRARSMCGWTGFRPACCPRITRMRPRITWVPAARCCGPAARWTSTAWRGRAGSA</sequence>
<dbReference type="EMBL" id="AM889285">
    <property type="protein sequence ID" value="CAP57366.1"/>
    <property type="molecule type" value="Genomic_DNA"/>
</dbReference>
<dbReference type="Proteomes" id="UP000001176">
    <property type="component" value="Chromosome"/>
</dbReference>